<evidence type="ECO:0000256" key="1">
    <source>
        <dbReference type="SAM" id="Coils"/>
    </source>
</evidence>
<dbReference type="AlphaFoldDB" id="A0A3A6PR16"/>
<protein>
    <submittedName>
        <fullName evidence="4">Uncharacterized protein</fullName>
    </submittedName>
</protein>
<keyword evidence="3" id="KW-0812">Transmembrane</keyword>
<accession>A0A3A6PR16</accession>
<proteinExistence type="predicted"/>
<feature type="coiled-coil region" evidence="1">
    <location>
        <begin position="357"/>
        <end position="399"/>
    </location>
</feature>
<feature type="transmembrane region" description="Helical" evidence="3">
    <location>
        <begin position="43"/>
        <end position="61"/>
    </location>
</feature>
<organism evidence="4 5">
    <name type="scientific">Halonotius aquaticus</name>
    <dbReference type="NCBI Taxonomy" id="2216978"/>
    <lineage>
        <taxon>Archaea</taxon>
        <taxon>Methanobacteriati</taxon>
        <taxon>Methanobacteriota</taxon>
        <taxon>Stenosarchaea group</taxon>
        <taxon>Halobacteria</taxon>
        <taxon>Halobacteriales</taxon>
        <taxon>Haloferacaceae</taxon>
        <taxon>Halonotius</taxon>
    </lineage>
</organism>
<keyword evidence="5" id="KW-1185">Reference proteome</keyword>
<keyword evidence="3" id="KW-0472">Membrane</keyword>
<feature type="compositionally biased region" description="Polar residues" evidence="2">
    <location>
        <begin position="484"/>
        <end position="496"/>
    </location>
</feature>
<evidence type="ECO:0000313" key="5">
    <source>
        <dbReference type="Proteomes" id="UP000276588"/>
    </source>
</evidence>
<gene>
    <name evidence="4" type="ORF">DM826_03345</name>
</gene>
<keyword evidence="1" id="KW-0175">Coiled coil</keyword>
<comment type="caution">
    <text evidence="4">The sequence shown here is derived from an EMBL/GenBank/DDBJ whole genome shotgun (WGS) entry which is preliminary data.</text>
</comment>
<reference evidence="4 5" key="1">
    <citation type="submission" date="2018-06" db="EMBL/GenBank/DDBJ databases">
        <title>Halonotius sp. F13-13 a new haloarchaeeon isolated from a solar saltern from Isla Cristina, Huelva, Spain.</title>
        <authorList>
            <person name="Duran-Viseras A."/>
            <person name="Sanchez-Porro C."/>
            <person name="Ventosa A."/>
        </authorList>
    </citation>
    <scope>NUCLEOTIDE SEQUENCE [LARGE SCALE GENOMIC DNA]</scope>
    <source>
        <strain evidence="4 5">F13-13</strain>
    </source>
</reference>
<sequence length="544" mass="61181">MRLPHTIFDGNEPISEREAQTLAIKQAIDDEVSEHVNSQWGRIKRLGAAGLLLVVVGVGIFSTGNNIGIGISALGLLVGGGGIGYVRSQEPDVSVTGIKKGYWTGYMIPDRDGTVVFDATDSIERKEFSVELLDDPNVVESVEENLAEMSEFPVVMTDQSDVETDFVQSVADVQNAINTAERHELTAPVLTEKESAVSTLDKLAPMAEEDPIDAGGVSVSLEKAIDQVTTFSDFESMADEDHGESTLLNVSDHSRDLANELSGLQETATSLLNDHIKTAGDMFGMISYNFYCPDCMEDDIESRLEIVGVDGEWHCDACRSNFALDGGIPRHRIRDEVVLDVWDQLWTEKDDQRREVYESIEDQKAELKEREFEQRREEIRNVENRIKDIRSRIRDLQTEAKAKEGIVEEIGNLMVKYERLSSQRKEKFRQDISDSFERIDQKTQETLKETEGIVENRIQEAENEAEQRAEMMREEERQRHKEQMAQQRQIAKAQMEQQAEITQGQVAKEAEIAGRQVAEQQEMTKGVMGAIATTHANKPNKRGK</sequence>
<keyword evidence="3" id="KW-1133">Transmembrane helix</keyword>
<dbReference type="EMBL" id="QKNY01000005">
    <property type="protein sequence ID" value="RJX44123.1"/>
    <property type="molecule type" value="Genomic_DNA"/>
</dbReference>
<name>A0A3A6PR16_9EURY</name>
<evidence type="ECO:0000313" key="4">
    <source>
        <dbReference type="EMBL" id="RJX44123.1"/>
    </source>
</evidence>
<evidence type="ECO:0000256" key="3">
    <source>
        <dbReference type="SAM" id="Phobius"/>
    </source>
</evidence>
<feature type="compositionally biased region" description="Basic and acidic residues" evidence="2">
    <location>
        <begin position="473"/>
        <end position="483"/>
    </location>
</feature>
<feature type="region of interest" description="Disordered" evidence="2">
    <location>
        <begin position="473"/>
        <end position="496"/>
    </location>
</feature>
<evidence type="ECO:0000256" key="2">
    <source>
        <dbReference type="SAM" id="MobiDB-lite"/>
    </source>
</evidence>
<dbReference type="Proteomes" id="UP000276588">
    <property type="component" value="Unassembled WGS sequence"/>
</dbReference>